<name>A0ABR8Q7B7_9CLOT</name>
<sequence>MKEINKYAKKSVNKLDLSLKEKRELKIQFIDHMTELYNNHKLEGFSDEDSLIYAIEMFNDNTQTNKKNHIKFGLISVFTIYIIIFSLIFVSVSRSDVSNIRLNIYRLIPFQYFFYLLQAFRQDKLSTIEILKEQILLFLSFIPMGIFIPIITEKYKSFILNLKKFIYFTLGLEIMKIILGFGIAKIDYFLIHLLGCLIGYVLFKLIIFLSKKLSNKKILA</sequence>
<organism evidence="3 4">
    <name type="scientific">Clostridium gallinarum</name>
    <dbReference type="NCBI Taxonomy" id="2762246"/>
    <lineage>
        <taxon>Bacteria</taxon>
        <taxon>Bacillati</taxon>
        <taxon>Bacillota</taxon>
        <taxon>Clostridia</taxon>
        <taxon>Eubacteriales</taxon>
        <taxon>Clostridiaceae</taxon>
        <taxon>Clostridium</taxon>
    </lineage>
</organism>
<keyword evidence="1" id="KW-0812">Transmembrane</keyword>
<evidence type="ECO:0000313" key="4">
    <source>
        <dbReference type="Proteomes" id="UP000640335"/>
    </source>
</evidence>
<feature type="transmembrane region" description="Helical" evidence="1">
    <location>
        <begin position="189"/>
        <end position="209"/>
    </location>
</feature>
<feature type="domain" description="VanZ-like" evidence="2">
    <location>
        <begin position="74"/>
        <end position="206"/>
    </location>
</feature>
<dbReference type="Pfam" id="PF04892">
    <property type="entry name" value="VanZ"/>
    <property type="match status" value="1"/>
</dbReference>
<protein>
    <submittedName>
        <fullName evidence="3">VanZ family protein</fullName>
    </submittedName>
</protein>
<comment type="caution">
    <text evidence="3">The sequence shown here is derived from an EMBL/GenBank/DDBJ whole genome shotgun (WGS) entry which is preliminary data.</text>
</comment>
<reference evidence="3 4" key="1">
    <citation type="submission" date="2020-08" db="EMBL/GenBank/DDBJ databases">
        <title>A Genomic Blueprint of the Chicken Gut Microbiome.</title>
        <authorList>
            <person name="Gilroy R."/>
            <person name="Ravi A."/>
            <person name="Getino M."/>
            <person name="Pursley I."/>
            <person name="Horton D.L."/>
            <person name="Alikhan N.-F."/>
            <person name="Baker D."/>
            <person name="Gharbi K."/>
            <person name="Hall N."/>
            <person name="Watson M."/>
            <person name="Adriaenssens E.M."/>
            <person name="Foster-Nyarko E."/>
            <person name="Jarju S."/>
            <person name="Secka A."/>
            <person name="Antonio M."/>
            <person name="Oren A."/>
            <person name="Chaudhuri R."/>
            <person name="La Ragione R.M."/>
            <person name="Hildebrand F."/>
            <person name="Pallen M.J."/>
        </authorList>
    </citation>
    <scope>NUCLEOTIDE SEQUENCE [LARGE SCALE GENOMIC DNA]</scope>
    <source>
        <strain evidence="3 4">Sa3CUN1</strain>
    </source>
</reference>
<accession>A0ABR8Q7B7</accession>
<dbReference type="InterPro" id="IPR006976">
    <property type="entry name" value="VanZ-like"/>
</dbReference>
<gene>
    <name evidence="3" type="ORF">H9660_14345</name>
</gene>
<keyword evidence="1" id="KW-1133">Transmembrane helix</keyword>
<dbReference type="RefSeq" id="WP_191751068.1">
    <property type="nucleotide sequence ID" value="NZ_JACSQZ010000073.1"/>
</dbReference>
<keyword evidence="1" id="KW-0472">Membrane</keyword>
<feature type="transmembrane region" description="Helical" evidence="1">
    <location>
        <begin position="72"/>
        <end position="92"/>
    </location>
</feature>
<feature type="transmembrane region" description="Helical" evidence="1">
    <location>
        <begin position="165"/>
        <end position="183"/>
    </location>
</feature>
<dbReference type="EMBL" id="JACSQZ010000073">
    <property type="protein sequence ID" value="MBD7916324.1"/>
    <property type="molecule type" value="Genomic_DNA"/>
</dbReference>
<dbReference type="Proteomes" id="UP000640335">
    <property type="component" value="Unassembled WGS sequence"/>
</dbReference>
<keyword evidence="4" id="KW-1185">Reference proteome</keyword>
<evidence type="ECO:0000256" key="1">
    <source>
        <dbReference type="SAM" id="Phobius"/>
    </source>
</evidence>
<evidence type="ECO:0000259" key="2">
    <source>
        <dbReference type="Pfam" id="PF04892"/>
    </source>
</evidence>
<feature type="transmembrane region" description="Helical" evidence="1">
    <location>
        <begin position="135"/>
        <end position="153"/>
    </location>
</feature>
<evidence type="ECO:0000313" key="3">
    <source>
        <dbReference type="EMBL" id="MBD7916324.1"/>
    </source>
</evidence>
<proteinExistence type="predicted"/>